<proteinExistence type="predicted"/>
<dbReference type="EC" id="3.5.1.28" evidence="2"/>
<dbReference type="Pfam" id="PF04122">
    <property type="entry name" value="CW_binding_2"/>
    <property type="match status" value="3"/>
</dbReference>
<dbReference type="InterPro" id="IPR030910">
    <property type="entry name" value="SLAP_dom"/>
</dbReference>
<dbReference type="GO" id="GO:0008745">
    <property type="term" value="F:N-acetylmuramoyl-L-alanine amidase activity"/>
    <property type="evidence" value="ECO:0007669"/>
    <property type="project" value="UniProtKB-EC"/>
</dbReference>
<dbReference type="STRING" id="1121290.CLAOCE_14900"/>
<accession>A0A1E8EYV2</accession>
<dbReference type="InterPro" id="IPR007253">
    <property type="entry name" value="Cell_wall-bd_2"/>
</dbReference>
<feature type="signal peptide" evidence="1">
    <location>
        <begin position="1"/>
        <end position="24"/>
    </location>
</feature>
<evidence type="ECO:0000313" key="2">
    <source>
        <dbReference type="EMBL" id="OFI05872.1"/>
    </source>
</evidence>
<dbReference type="Proteomes" id="UP000175744">
    <property type="component" value="Unassembled WGS sequence"/>
</dbReference>
<dbReference type="PANTHER" id="PTHR30032:SF8">
    <property type="entry name" value="GERMINATION-SPECIFIC N-ACETYLMURAMOYL-L-ALANINE AMIDASE"/>
    <property type="match status" value="1"/>
</dbReference>
<name>A0A1E8EYV2_9CLOT</name>
<dbReference type="PANTHER" id="PTHR30032">
    <property type="entry name" value="N-ACETYLMURAMOYL-L-ALANINE AMIDASE-RELATED"/>
    <property type="match status" value="1"/>
</dbReference>
<dbReference type="Gene3D" id="3.40.50.12090">
    <property type="match status" value="2"/>
</dbReference>
<evidence type="ECO:0000313" key="3">
    <source>
        <dbReference type="Proteomes" id="UP000175744"/>
    </source>
</evidence>
<dbReference type="NCBIfam" id="TIGR04398">
    <property type="entry name" value="SLAP_DUP"/>
    <property type="match status" value="1"/>
</dbReference>
<dbReference type="PATRIC" id="fig|1121290.3.peg.1475"/>
<comment type="caution">
    <text evidence="2">The sequence shown here is derived from an EMBL/GenBank/DDBJ whole genome shotgun (WGS) entry which is preliminary data.</text>
</comment>
<evidence type="ECO:0000256" key="1">
    <source>
        <dbReference type="SAM" id="SignalP"/>
    </source>
</evidence>
<sequence>MKKAIISSLCTLALAFSINTTSKAEGIKQTRIYGMDRYETSSKIATAYSKDEINSIVVASGRNFPDALSGSVLSKKLNCPILLMDKDFNNSKVSVEYIKTHLNKSGTVYILGGEGSIEGSFVKHLNSLGYKNIERLYGKDRFFTNKAIVDYLNVKEGTPVILANGNNFPDALSVSSAAACKGYPIVLTNTDNIPNAGEILLKNLKPSTVYIIGGVGSFSDKNVSNLKNMLPYLNDKNLVRIQGKDRYETSMNVCKYFSLDSNAVFISSGRNFPDALSGSALAAKYNSPVLLVDDNHIRPQKAYLDSSKYNLQFMLGGLGSVSYSSQNILGGNEYFSEKAQQQEGAISISPRHVYYDNDGTLVMEAYVHNGFNYDVHDIKVSGIELKDRNEEIITSGYFGVLNNLTLKSGETKFWIFRFLGNTTKVKNADITYLQWKTIYEYSK</sequence>
<dbReference type="RefSeq" id="WP_070110471.1">
    <property type="nucleotide sequence ID" value="NZ_LZFO01000020.1"/>
</dbReference>
<organism evidence="2 3">
    <name type="scientific">Clostridium acetireducens DSM 10703</name>
    <dbReference type="NCBI Taxonomy" id="1121290"/>
    <lineage>
        <taxon>Bacteria</taxon>
        <taxon>Bacillati</taxon>
        <taxon>Bacillota</taxon>
        <taxon>Clostridia</taxon>
        <taxon>Eubacteriales</taxon>
        <taxon>Clostridiaceae</taxon>
        <taxon>Clostridium</taxon>
    </lineage>
</organism>
<gene>
    <name evidence="2" type="primary">lytC_8</name>
    <name evidence="2" type="ORF">CLOACE_14900</name>
</gene>
<protein>
    <submittedName>
        <fullName evidence="2">N-acetylmuramoyl-L-alanine amidase LytC</fullName>
        <ecNumber evidence="2">3.5.1.28</ecNumber>
    </submittedName>
</protein>
<keyword evidence="3" id="KW-1185">Reference proteome</keyword>
<feature type="chain" id="PRO_5009213704" evidence="1">
    <location>
        <begin position="25"/>
        <end position="443"/>
    </location>
</feature>
<dbReference type="InterPro" id="IPR051922">
    <property type="entry name" value="Bact_Sporulation_Assoc"/>
</dbReference>
<keyword evidence="2" id="KW-0378">Hydrolase</keyword>
<keyword evidence="1" id="KW-0732">Signal</keyword>
<dbReference type="AlphaFoldDB" id="A0A1E8EYV2"/>
<dbReference type="OrthoDB" id="1935856at2"/>
<reference evidence="2 3" key="1">
    <citation type="submission" date="2016-06" db="EMBL/GenBank/DDBJ databases">
        <title>Genome sequence of Clostridium acetireducens DSM 10703.</title>
        <authorList>
            <person name="Poehlein A."/>
            <person name="Fluechter S."/>
            <person name="Duerre P."/>
            <person name="Daniel R."/>
        </authorList>
    </citation>
    <scope>NUCLEOTIDE SEQUENCE [LARGE SCALE GENOMIC DNA]</scope>
    <source>
        <strain evidence="2 3">DSM 10703</strain>
    </source>
</reference>
<dbReference type="EMBL" id="LZFO01000020">
    <property type="protein sequence ID" value="OFI05872.1"/>
    <property type="molecule type" value="Genomic_DNA"/>
</dbReference>